<feature type="active site" evidence="5">
    <location>
        <position position="19"/>
    </location>
</feature>
<evidence type="ECO:0000256" key="3">
    <source>
        <dbReference type="ARBA" id="ARBA00022801"/>
    </source>
</evidence>
<reference evidence="7 8" key="1">
    <citation type="submission" date="2017-08" db="EMBL/GenBank/DDBJ databases">
        <title>The complete genome sequence of Nocardiopsis gilva YIM 90087.</title>
        <authorList>
            <person name="Yin M."/>
            <person name="Tang S."/>
        </authorList>
    </citation>
    <scope>NUCLEOTIDE SEQUENCE [LARGE SCALE GENOMIC DNA]</scope>
    <source>
        <strain evidence="7 8">YIM 90087</strain>
    </source>
</reference>
<dbReference type="Gene3D" id="3.40.50.2300">
    <property type="match status" value="1"/>
</dbReference>
<feature type="active site" evidence="5">
    <location>
        <position position="25"/>
    </location>
</feature>
<comment type="similarity">
    <text evidence="1">Belongs to the low molecular weight phosphotyrosine protein phosphatase family.</text>
</comment>
<dbReference type="PANTHER" id="PTHR11717:SF7">
    <property type="entry name" value="LOW MOLECULAR WEIGHT PHOSPHOTYROSINE PROTEIN PHOSPHATASE"/>
    <property type="match status" value="1"/>
</dbReference>
<gene>
    <name evidence="7" type="ORF">CDO52_08445</name>
</gene>
<dbReference type="PRINTS" id="PR00719">
    <property type="entry name" value="LMWPTPASE"/>
</dbReference>
<sequence length="189" mass="20387">MSLPEPRDPAGPYRICIVCLGNICRSPMAAKVLTADLERAGIADLVQVDSAGTGSWHIGSGMDSRAASTLRVHGYLTEHVARKFDPAWFTERDLILVMDLDNLDDVLRLVPDRAEAGERVLLFRSFAPGGGPNPEIPDPYYGGDDGFSTVLSMVEAAAKGLTGELVALFGPRTGYEHGRDDRRDTPGAF</sequence>
<evidence type="ECO:0000256" key="4">
    <source>
        <dbReference type="ARBA" id="ARBA00022912"/>
    </source>
</evidence>
<dbReference type="InterPro" id="IPR050438">
    <property type="entry name" value="LMW_PTPase"/>
</dbReference>
<dbReference type="OrthoDB" id="9784339at2"/>
<feature type="domain" description="Phosphotyrosine protein phosphatase I" evidence="6">
    <location>
        <begin position="13"/>
        <end position="164"/>
    </location>
</feature>
<dbReference type="SMART" id="SM00226">
    <property type="entry name" value="LMWPc"/>
    <property type="match status" value="1"/>
</dbReference>
<keyword evidence="3" id="KW-0378">Hydrolase</keyword>
<dbReference type="EC" id="3.1.3.48" evidence="2"/>
<feature type="active site" description="Proton donor" evidence="5">
    <location>
        <position position="138"/>
    </location>
</feature>
<dbReference type="Proteomes" id="UP000215005">
    <property type="component" value="Chromosome"/>
</dbReference>
<dbReference type="SUPFAM" id="SSF52788">
    <property type="entry name" value="Phosphotyrosine protein phosphatases I"/>
    <property type="match status" value="1"/>
</dbReference>
<organism evidence="7 8">
    <name type="scientific">Nocardiopsis gilva YIM 90087</name>
    <dbReference type="NCBI Taxonomy" id="1235441"/>
    <lineage>
        <taxon>Bacteria</taxon>
        <taxon>Bacillati</taxon>
        <taxon>Actinomycetota</taxon>
        <taxon>Actinomycetes</taxon>
        <taxon>Streptosporangiales</taxon>
        <taxon>Nocardiopsidaceae</taxon>
        <taxon>Nocardiopsis</taxon>
    </lineage>
</organism>
<dbReference type="InterPro" id="IPR023485">
    <property type="entry name" value="Ptyr_pPase"/>
</dbReference>
<dbReference type="CDD" id="cd16343">
    <property type="entry name" value="LMWPTP"/>
    <property type="match status" value="1"/>
</dbReference>
<protein>
    <recommendedName>
        <fullName evidence="2">protein-tyrosine-phosphatase</fullName>
        <ecNumber evidence="2">3.1.3.48</ecNumber>
    </recommendedName>
</protein>
<dbReference type="PANTHER" id="PTHR11717">
    <property type="entry name" value="LOW MOLECULAR WEIGHT PROTEIN TYROSINE PHOSPHATASE"/>
    <property type="match status" value="1"/>
</dbReference>
<dbReference type="EMBL" id="CP022753">
    <property type="protein sequence ID" value="ASU86114.1"/>
    <property type="molecule type" value="Genomic_DNA"/>
</dbReference>
<proteinExistence type="inferred from homology"/>
<dbReference type="InterPro" id="IPR036196">
    <property type="entry name" value="Ptyr_pPase_sf"/>
</dbReference>
<keyword evidence="4" id="KW-0904">Protein phosphatase</keyword>
<keyword evidence="8" id="KW-1185">Reference proteome</keyword>
<dbReference type="InterPro" id="IPR017867">
    <property type="entry name" value="Tyr_phospatase_low_mol_wt"/>
</dbReference>
<dbReference type="GO" id="GO:0004725">
    <property type="term" value="F:protein tyrosine phosphatase activity"/>
    <property type="evidence" value="ECO:0007669"/>
    <property type="project" value="UniProtKB-EC"/>
</dbReference>
<evidence type="ECO:0000256" key="5">
    <source>
        <dbReference type="PIRSR" id="PIRSR617867-1"/>
    </source>
</evidence>
<dbReference type="KEGG" id="ngv:CDO52_08445"/>
<evidence type="ECO:0000259" key="6">
    <source>
        <dbReference type="SMART" id="SM00226"/>
    </source>
</evidence>
<evidence type="ECO:0000313" key="8">
    <source>
        <dbReference type="Proteomes" id="UP000215005"/>
    </source>
</evidence>
<name>A0A223SD79_9ACTN</name>
<dbReference type="RefSeq" id="WP_051060652.1">
    <property type="nucleotide sequence ID" value="NZ_ANBG01000068.1"/>
</dbReference>
<evidence type="ECO:0000313" key="7">
    <source>
        <dbReference type="EMBL" id="ASU86114.1"/>
    </source>
</evidence>
<dbReference type="AlphaFoldDB" id="A0A223SD79"/>
<accession>A0A223SD79</accession>
<evidence type="ECO:0000256" key="1">
    <source>
        <dbReference type="ARBA" id="ARBA00011063"/>
    </source>
</evidence>
<dbReference type="Pfam" id="PF01451">
    <property type="entry name" value="LMWPc"/>
    <property type="match status" value="1"/>
</dbReference>
<evidence type="ECO:0000256" key="2">
    <source>
        <dbReference type="ARBA" id="ARBA00013064"/>
    </source>
</evidence>